<dbReference type="RefSeq" id="WP_161863772.1">
    <property type="nucleotide sequence ID" value="NZ_CP046620.1"/>
</dbReference>
<evidence type="ECO:0000256" key="3">
    <source>
        <dbReference type="ARBA" id="ARBA00023237"/>
    </source>
</evidence>
<proteinExistence type="predicted"/>
<dbReference type="PROSITE" id="PS51123">
    <property type="entry name" value="OMPA_2"/>
    <property type="match status" value="1"/>
</dbReference>
<evidence type="ECO:0000256" key="2">
    <source>
        <dbReference type="ARBA" id="ARBA00023136"/>
    </source>
</evidence>
<dbReference type="PRINTS" id="PR01021">
    <property type="entry name" value="OMPADOMAIN"/>
</dbReference>
<dbReference type="EMBL" id="CP046620">
    <property type="protein sequence ID" value="QHQ37231.1"/>
    <property type="molecule type" value="Genomic_DNA"/>
</dbReference>
<evidence type="ECO:0000256" key="5">
    <source>
        <dbReference type="SAM" id="SignalP"/>
    </source>
</evidence>
<keyword evidence="5" id="KW-0732">Signal</keyword>
<evidence type="ECO:0000259" key="6">
    <source>
        <dbReference type="PROSITE" id="PS51123"/>
    </source>
</evidence>
<name>A0A6P1T5Z2_9RHOB</name>
<sequence>MKRILLKSSPLLVAIALAGCEAQGLYTTAGEQDASSKAFGGANANNVVAQSAYLKGGVLADLSNSFRAAAPDMINFAFNSTQLDAEARATLDRQAAWISANPAIHFRVYGHTDKVGSNAYNQRLGLRRAQAAVNYLVSRGVQRSKLEAVSSFGETRPLVNTENRERLNRRTVTEVIGFARGYVGSDLDGKYANGYYLGYVAGDL</sequence>
<dbReference type="Pfam" id="PF00691">
    <property type="entry name" value="OmpA"/>
    <property type="match status" value="1"/>
</dbReference>
<gene>
    <name evidence="7" type="ORF">GO499_19595</name>
</gene>
<evidence type="ECO:0000313" key="8">
    <source>
        <dbReference type="Proteomes" id="UP000464495"/>
    </source>
</evidence>
<dbReference type="InterPro" id="IPR050330">
    <property type="entry name" value="Bact_OuterMem_StrucFunc"/>
</dbReference>
<dbReference type="PROSITE" id="PS51257">
    <property type="entry name" value="PROKAR_LIPOPROTEIN"/>
    <property type="match status" value="1"/>
</dbReference>
<comment type="subcellular location">
    <subcellularLocation>
        <location evidence="1">Cell outer membrane</location>
    </subcellularLocation>
</comment>
<protein>
    <submittedName>
        <fullName evidence="7">OmpA family protein</fullName>
    </submittedName>
</protein>
<dbReference type="GO" id="GO:0009279">
    <property type="term" value="C:cell outer membrane"/>
    <property type="evidence" value="ECO:0007669"/>
    <property type="project" value="UniProtKB-SubCell"/>
</dbReference>
<keyword evidence="8" id="KW-1185">Reference proteome</keyword>
<organism evidence="7 8">
    <name type="scientific">Algicella marina</name>
    <dbReference type="NCBI Taxonomy" id="2683284"/>
    <lineage>
        <taxon>Bacteria</taxon>
        <taxon>Pseudomonadati</taxon>
        <taxon>Pseudomonadota</taxon>
        <taxon>Alphaproteobacteria</taxon>
        <taxon>Rhodobacterales</taxon>
        <taxon>Paracoccaceae</taxon>
        <taxon>Algicella</taxon>
    </lineage>
</organism>
<dbReference type="CDD" id="cd07185">
    <property type="entry name" value="OmpA_C-like"/>
    <property type="match status" value="1"/>
</dbReference>
<feature type="chain" id="PRO_5026842917" evidence="5">
    <location>
        <begin position="19"/>
        <end position="204"/>
    </location>
</feature>
<dbReference type="SUPFAM" id="SSF103088">
    <property type="entry name" value="OmpA-like"/>
    <property type="match status" value="1"/>
</dbReference>
<dbReference type="KEGG" id="amaq:GO499_19595"/>
<keyword evidence="2 4" id="KW-0472">Membrane</keyword>
<dbReference type="Proteomes" id="UP000464495">
    <property type="component" value="Chromosome"/>
</dbReference>
<dbReference type="AlphaFoldDB" id="A0A6P1T5Z2"/>
<evidence type="ECO:0000256" key="1">
    <source>
        <dbReference type="ARBA" id="ARBA00004442"/>
    </source>
</evidence>
<dbReference type="PANTHER" id="PTHR30329">
    <property type="entry name" value="STATOR ELEMENT OF FLAGELLAR MOTOR COMPLEX"/>
    <property type="match status" value="1"/>
</dbReference>
<evidence type="ECO:0000313" key="7">
    <source>
        <dbReference type="EMBL" id="QHQ37231.1"/>
    </source>
</evidence>
<reference evidence="7 8" key="1">
    <citation type="submission" date="2019-12" db="EMBL/GenBank/DDBJ databases">
        <title>Complete genome sequence of Algicella marina strain 9Alg 56(T) isolated from the red alga Tichocarpus crinitus.</title>
        <authorList>
            <person name="Kim S.-G."/>
            <person name="Nedashkovskaya O.I."/>
        </authorList>
    </citation>
    <scope>NUCLEOTIDE SEQUENCE [LARGE SCALE GENOMIC DNA]</scope>
    <source>
        <strain evidence="7 8">9Alg 56</strain>
    </source>
</reference>
<dbReference type="PANTHER" id="PTHR30329:SF21">
    <property type="entry name" value="LIPOPROTEIN YIAD-RELATED"/>
    <property type="match status" value="1"/>
</dbReference>
<feature type="signal peptide" evidence="5">
    <location>
        <begin position="1"/>
        <end position="18"/>
    </location>
</feature>
<keyword evidence="3" id="KW-0998">Cell outer membrane</keyword>
<evidence type="ECO:0000256" key="4">
    <source>
        <dbReference type="PROSITE-ProRule" id="PRU00473"/>
    </source>
</evidence>
<dbReference type="Gene3D" id="3.30.1330.60">
    <property type="entry name" value="OmpA-like domain"/>
    <property type="match status" value="1"/>
</dbReference>
<feature type="domain" description="OmpA-like" evidence="6">
    <location>
        <begin position="64"/>
        <end position="179"/>
    </location>
</feature>
<dbReference type="InterPro" id="IPR006665">
    <property type="entry name" value="OmpA-like"/>
</dbReference>
<dbReference type="InterPro" id="IPR006664">
    <property type="entry name" value="OMP_bac"/>
</dbReference>
<dbReference type="InterPro" id="IPR036737">
    <property type="entry name" value="OmpA-like_sf"/>
</dbReference>
<accession>A0A6P1T5Z2</accession>